<dbReference type="EMBL" id="LXQA011045670">
    <property type="protein sequence ID" value="MCI82532.1"/>
    <property type="molecule type" value="Genomic_DNA"/>
</dbReference>
<dbReference type="Proteomes" id="UP000265520">
    <property type="component" value="Unassembled WGS sequence"/>
</dbReference>
<keyword evidence="2" id="KW-1185">Reference proteome</keyword>
<accession>A0A392V508</accession>
<comment type="caution">
    <text evidence="1">The sequence shown here is derived from an EMBL/GenBank/DDBJ whole genome shotgun (WGS) entry which is preliminary data.</text>
</comment>
<name>A0A392V508_9FABA</name>
<organism evidence="1 2">
    <name type="scientific">Trifolium medium</name>
    <dbReference type="NCBI Taxonomy" id="97028"/>
    <lineage>
        <taxon>Eukaryota</taxon>
        <taxon>Viridiplantae</taxon>
        <taxon>Streptophyta</taxon>
        <taxon>Embryophyta</taxon>
        <taxon>Tracheophyta</taxon>
        <taxon>Spermatophyta</taxon>
        <taxon>Magnoliopsida</taxon>
        <taxon>eudicotyledons</taxon>
        <taxon>Gunneridae</taxon>
        <taxon>Pentapetalae</taxon>
        <taxon>rosids</taxon>
        <taxon>fabids</taxon>
        <taxon>Fabales</taxon>
        <taxon>Fabaceae</taxon>
        <taxon>Papilionoideae</taxon>
        <taxon>50 kb inversion clade</taxon>
        <taxon>NPAAA clade</taxon>
        <taxon>Hologalegina</taxon>
        <taxon>IRL clade</taxon>
        <taxon>Trifolieae</taxon>
        <taxon>Trifolium</taxon>
    </lineage>
</organism>
<protein>
    <submittedName>
        <fullName evidence="1">Uncharacterized protein</fullName>
    </submittedName>
</protein>
<sequence>MSHKENLINTKQVYKSNDVTNYMETCITAYWRWSISVTIAA</sequence>
<feature type="non-terminal residue" evidence="1">
    <location>
        <position position="41"/>
    </location>
</feature>
<evidence type="ECO:0000313" key="1">
    <source>
        <dbReference type="EMBL" id="MCI82532.1"/>
    </source>
</evidence>
<proteinExistence type="predicted"/>
<evidence type="ECO:0000313" key="2">
    <source>
        <dbReference type="Proteomes" id="UP000265520"/>
    </source>
</evidence>
<reference evidence="1 2" key="1">
    <citation type="journal article" date="2018" name="Front. Plant Sci.">
        <title>Red Clover (Trifolium pratense) and Zigzag Clover (T. medium) - A Picture of Genomic Similarities and Differences.</title>
        <authorList>
            <person name="Dluhosova J."/>
            <person name="Istvanek J."/>
            <person name="Nedelnik J."/>
            <person name="Repkova J."/>
        </authorList>
    </citation>
    <scope>NUCLEOTIDE SEQUENCE [LARGE SCALE GENOMIC DNA]</scope>
    <source>
        <strain evidence="2">cv. 10/8</strain>
        <tissue evidence="1">Leaf</tissue>
    </source>
</reference>
<dbReference type="AlphaFoldDB" id="A0A392V508"/>